<accession>S2E5Q1</accession>
<reference evidence="1 2" key="1">
    <citation type="journal article" date="2012" name="J. Bacteriol.">
        <title>Genome Sequence of "Candidatus Nitrosoarchaeum limnia" BG20, a Low-Salinity Ammonia-Oxidizing Archaeon from the San Francisco Bay Estuary.</title>
        <authorList>
            <person name="Mosier A.C."/>
            <person name="Allen E.E."/>
            <person name="Kim M."/>
            <person name="Ferriera S."/>
            <person name="Francis C.A."/>
        </authorList>
    </citation>
    <scope>NUCLEOTIDE SEQUENCE [LARGE SCALE GENOMIC DNA]</scope>
    <source>
        <strain evidence="1 2">BG20</strain>
    </source>
</reference>
<name>S2E5Q1_9ARCH</name>
<evidence type="ECO:0000313" key="1">
    <source>
        <dbReference type="EMBL" id="EPA06505.1"/>
    </source>
</evidence>
<dbReference type="AlphaFoldDB" id="S2E5Q1"/>
<evidence type="ECO:0000313" key="2">
    <source>
        <dbReference type="Proteomes" id="UP000014065"/>
    </source>
</evidence>
<dbReference type="EMBL" id="AHJG01000045">
    <property type="protein sequence ID" value="EPA06505.1"/>
    <property type="molecule type" value="Genomic_DNA"/>
</dbReference>
<sequence>MNESSVWFKLKYNFCKINQKMPYEEVYFQRLKEDNPEDFEKLQSIENN</sequence>
<comment type="caution">
    <text evidence="1">The sequence shown here is derived from an EMBL/GenBank/DDBJ whole genome shotgun (WGS) entry which is preliminary data.</text>
</comment>
<protein>
    <submittedName>
        <fullName evidence="1">Uncharacterized protein</fullName>
    </submittedName>
</protein>
<organism evidence="1 2">
    <name type="scientific">Candidatus Nitrosarchaeum limnium BG20</name>
    <dbReference type="NCBI Taxonomy" id="859192"/>
    <lineage>
        <taxon>Archaea</taxon>
        <taxon>Nitrososphaerota</taxon>
        <taxon>Nitrososphaeria</taxon>
        <taxon>Nitrosopumilales</taxon>
        <taxon>Nitrosopumilaceae</taxon>
        <taxon>Nitrosarchaeum</taxon>
    </lineage>
</organism>
<dbReference type="Proteomes" id="UP000014065">
    <property type="component" value="Unassembled WGS sequence"/>
</dbReference>
<proteinExistence type="predicted"/>
<gene>
    <name evidence="1" type="ORF">BG20_I1418</name>
</gene>
<keyword evidence="2" id="KW-1185">Reference proteome</keyword>